<accession>A0AAE4QN56</accession>
<organism evidence="1 2">
    <name type="scientific">Leptospira ellisii</name>
    <dbReference type="NCBI Taxonomy" id="2023197"/>
    <lineage>
        <taxon>Bacteria</taxon>
        <taxon>Pseudomonadati</taxon>
        <taxon>Spirochaetota</taxon>
        <taxon>Spirochaetia</taxon>
        <taxon>Leptospirales</taxon>
        <taxon>Leptospiraceae</taxon>
        <taxon>Leptospira</taxon>
    </lineage>
</organism>
<dbReference type="RefSeq" id="WP_125226220.1">
    <property type="nucleotide sequence ID" value="NZ_NPEF02000011.1"/>
</dbReference>
<protein>
    <submittedName>
        <fullName evidence="1">Uncharacterized protein</fullName>
    </submittedName>
</protein>
<sequence length="228" mass="25654">MVDIFPQKRHGTVFFSRLITVSFLGILFFQVGAIPSQSTSPARSYIPLEKAVFEHEIENAEFPFSEAASRKSSILNSALGDWKQEALDFDAQQSVESSAYPSENSFLASQFDFVLHRIFDTSAFLQDFLKSSISAYSYHFHSPKNEGALKILFTSLVAVSQNRKGEAETFSPNLSNAAASNFLSSFRSFVFFQASRISQPERAKTERKRSRYLALLFHFPPNFDLGSV</sequence>
<proteinExistence type="predicted"/>
<evidence type="ECO:0000313" key="2">
    <source>
        <dbReference type="Proteomes" id="UP000232122"/>
    </source>
</evidence>
<evidence type="ECO:0000313" key="1">
    <source>
        <dbReference type="EMBL" id="MDV6236064.1"/>
    </source>
</evidence>
<dbReference type="AlphaFoldDB" id="A0AAE4QN56"/>
<gene>
    <name evidence="1" type="ORF">CH379_010565</name>
</gene>
<dbReference type="Proteomes" id="UP000232122">
    <property type="component" value="Unassembled WGS sequence"/>
</dbReference>
<comment type="caution">
    <text evidence="1">The sequence shown here is derived from an EMBL/GenBank/DDBJ whole genome shotgun (WGS) entry which is preliminary data.</text>
</comment>
<name>A0AAE4QN56_9LEPT</name>
<dbReference type="EMBL" id="NPEF02000011">
    <property type="protein sequence ID" value="MDV6236064.1"/>
    <property type="molecule type" value="Genomic_DNA"/>
</dbReference>
<reference evidence="1 2" key="1">
    <citation type="journal article" date="2018" name="Microb. Genom.">
        <title>Deciphering the unexplored Leptospira diversity from soils uncovers genomic evolution to virulence.</title>
        <authorList>
            <person name="Thibeaux R."/>
            <person name="Iraola G."/>
            <person name="Ferres I."/>
            <person name="Bierque E."/>
            <person name="Girault D."/>
            <person name="Soupe-Gilbert M.E."/>
            <person name="Picardeau M."/>
            <person name="Goarant C."/>
        </authorList>
    </citation>
    <scope>NUCLEOTIDE SEQUENCE [LARGE SCALE GENOMIC DNA]</scope>
    <source>
        <strain evidence="1 2">ATI7-C-A5</strain>
    </source>
</reference>
<keyword evidence="2" id="KW-1185">Reference proteome</keyword>